<gene>
    <name evidence="3" type="ORF">FBUS_02444</name>
    <name evidence="2" type="ORF">FBUS_08503</name>
</gene>
<dbReference type="EMBL" id="LUCM01000126">
    <property type="protein sequence ID" value="KAA0201069.1"/>
    <property type="molecule type" value="Genomic_DNA"/>
</dbReference>
<keyword evidence="4" id="KW-1185">Reference proteome</keyword>
<evidence type="ECO:0000256" key="1">
    <source>
        <dbReference type="SAM" id="MobiDB-lite"/>
    </source>
</evidence>
<evidence type="ECO:0000313" key="4">
    <source>
        <dbReference type="Proteomes" id="UP000728185"/>
    </source>
</evidence>
<feature type="region of interest" description="Disordered" evidence="1">
    <location>
        <begin position="35"/>
        <end position="81"/>
    </location>
</feature>
<feature type="compositionally biased region" description="Low complexity" evidence="1">
    <location>
        <begin position="63"/>
        <end position="74"/>
    </location>
</feature>
<evidence type="ECO:0000313" key="2">
    <source>
        <dbReference type="EMBL" id="KAA0193356.1"/>
    </source>
</evidence>
<reference evidence="3" key="1">
    <citation type="submission" date="2019-05" db="EMBL/GenBank/DDBJ databases">
        <title>Annotation for the trematode Fasciolopsis buski.</title>
        <authorList>
            <person name="Choi Y.-J."/>
        </authorList>
    </citation>
    <scope>NUCLEOTIDE SEQUENCE</scope>
    <source>
        <strain evidence="3">HT</strain>
        <tissue evidence="3">Whole worm</tissue>
    </source>
</reference>
<proteinExistence type="predicted"/>
<dbReference type="Proteomes" id="UP000728185">
    <property type="component" value="Unassembled WGS sequence"/>
</dbReference>
<comment type="caution">
    <text evidence="3">The sequence shown here is derived from an EMBL/GenBank/DDBJ whole genome shotgun (WGS) entry which is preliminary data.</text>
</comment>
<dbReference type="EMBL" id="LUCM01005084">
    <property type="protein sequence ID" value="KAA0193356.1"/>
    <property type="molecule type" value="Genomic_DNA"/>
</dbReference>
<dbReference type="OrthoDB" id="6294053at2759"/>
<organism evidence="3 4">
    <name type="scientific">Fasciolopsis buskii</name>
    <dbReference type="NCBI Taxonomy" id="27845"/>
    <lineage>
        <taxon>Eukaryota</taxon>
        <taxon>Metazoa</taxon>
        <taxon>Spiralia</taxon>
        <taxon>Lophotrochozoa</taxon>
        <taxon>Platyhelminthes</taxon>
        <taxon>Trematoda</taxon>
        <taxon>Digenea</taxon>
        <taxon>Plagiorchiida</taxon>
        <taxon>Echinostomata</taxon>
        <taxon>Echinostomatoidea</taxon>
        <taxon>Fasciolidae</taxon>
        <taxon>Fasciolopsis</taxon>
    </lineage>
</organism>
<evidence type="ECO:0000313" key="3">
    <source>
        <dbReference type="EMBL" id="KAA0201069.1"/>
    </source>
</evidence>
<accession>A0A8E0VPR7</accession>
<name>A0A8E0VPR7_9TREM</name>
<protein>
    <submittedName>
        <fullName evidence="3">Uncharacterized protein</fullName>
    </submittedName>
</protein>
<dbReference type="AlphaFoldDB" id="A0A8E0VPR7"/>
<sequence length="140" mass="15629">MTRAHVTLLGPCFKTGQVDSLPLHHRLWALLKCNKRNRRPNDTKPSPGLYSQATRQPDSEPPAQQARLQAQQAAVSDAPHRTEAVGYYTRSTINCTTGYLPSRPSRATRTLPGRFNRNSQTATPVVVNTLRKCTGERARH</sequence>